<proteinExistence type="inferred from homology"/>
<dbReference type="PANTHER" id="PTHR30008:SF0">
    <property type="entry name" value="EXODEOXYRIBONUCLEASE 7 LARGE SUBUNIT"/>
    <property type="match status" value="1"/>
</dbReference>
<dbReference type="AlphaFoldDB" id="A0A1G8B4S1"/>
<dbReference type="CDD" id="cd04489">
    <property type="entry name" value="ExoVII_LU_OBF"/>
    <property type="match status" value="1"/>
</dbReference>
<dbReference type="InterPro" id="IPR020579">
    <property type="entry name" value="Exonuc_VII_lsu_C"/>
</dbReference>
<dbReference type="EC" id="3.1.11.6" evidence="5"/>
<gene>
    <name evidence="5" type="primary">xseA</name>
    <name evidence="9" type="ORF">SAMN04489720_0660</name>
</gene>
<comment type="catalytic activity">
    <reaction evidence="5 6">
        <text>Exonucleolytic cleavage in either 5'- to 3'- or 3'- to 5'-direction to yield nucleoside 5'-phosphates.</text>
        <dbReference type="EC" id="3.1.11.6"/>
    </reaction>
</comment>
<comment type="function">
    <text evidence="5">Bidirectionally degrades single-stranded DNA into large acid-insoluble oligonucleotides, which are then degraded further into small acid-soluble oligonucleotides.</text>
</comment>
<organism evidence="9 10">
    <name type="scientific">Agrococcus jejuensis</name>
    <dbReference type="NCBI Taxonomy" id="399736"/>
    <lineage>
        <taxon>Bacteria</taxon>
        <taxon>Bacillati</taxon>
        <taxon>Actinomycetota</taxon>
        <taxon>Actinomycetes</taxon>
        <taxon>Micrococcales</taxon>
        <taxon>Microbacteriaceae</taxon>
        <taxon>Agrococcus</taxon>
    </lineage>
</organism>
<evidence type="ECO:0000256" key="3">
    <source>
        <dbReference type="ARBA" id="ARBA00022801"/>
    </source>
</evidence>
<dbReference type="Pfam" id="PF02601">
    <property type="entry name" value="Exonuc_VII_L"/>
    <property type="match status" value="1"/>
</dbReference>
<keyword evidence="10" id="KW-1185">Reference proteome</keyword>
<sequence length="404" mass="43718">MGDRVSGTPEEPWTVARLATELQSYVARLGSVWVEGELTQWNVRRGMVFGKVKDVDGDFTIDAKAFTSTLREPFSQGDRVVALVQPEYWAKGGTLSMQVRAMRHVGLGELLARIEELRQRLAAEGLFDPARKRPLPFLPHGVGLVTGKDSDAEQDVLRNARLRWPGVRFEVAYAAVQGDAAPREVVRAIEQLDANPDVDVIVVARGGGDFQALLAFSDERVLRAAAAATTPIVSAIGHEADRPLLDLVADLRASTPTDAAKRVVPDVAEQLDMVSQARARMRSRVTQRVAHEVERLAAIRSRPSLARPESLLDAHLSEVRQLAVRADDLAGRSVERAEHGIHRLADRLRALSPQATLDRGYAVVQTAGGGVLRDAADATPGDAVLVTLASGTVDAEVTEARPAT</sequence>
<comment type="subunit">
    <text evidence="5">Heterooligomer composed of large and small subunits.</text>
</comment>
<dbReference type="GO" id="GO:0008855">
    <property type="term" value="F:exodeoxyribonuclease VII activity"/>
    <property type="evidence" value="ECO:0007669"/>
    <property type="project" value="UniProtKB-UniRule"/>
</dbReference>
<keyword evidence="2 5" id="KW-0540">Nuclease</keyword>
<dbReference type="GO" id="GO:0003676">
    <property type="term" value="F:nucleic acid binding"/>
    <property type="evidence" value="ECO:0007669"/>
    <property type="project" value="InterPro"/>
</dbReference>
<accession>A0A1G8B4S1</accession>
<dbReference type="GO" id="GO:0005737">
    <property type="term" value="C:cytoplasm"/>
    <property type="evidence" value="ECO:0007669"/>
    <property type="project" value="UniProtKB-SubCell"/>
</dbReference>
<keyword evidence="1 5" id="KW-0963">Cytoplasm</keyword>
<evidence type="ECO:0000313" key="9">
    <source>
        <dbReference type="EMBL" id="SDH28145.1"/>
    </source>
</evidence>
<evidence type="ECO:0000259" key="8">
    <source>
        <dbReference type="Pfam" id="PF13742"/>
    </source>
</evidence>
<evidence type="ECO:0000256" key="5">
    <source>
        <dbReference type="HAMAP-Rule" id="MF_00378"/>
    </source>
</evidence>
<dbReference type="GO" id="GO:0006308">
    <property type="term" value="P:DNA catabolic process"/>
    <property type="evidence" value="ECO:0007669"/>
    <property type="project" value="UniProtKB-UniRule"/>
</dbReference>
<comment type="similarity">
    <text evidence="5 6">Belongs to the XseA family.</text>
</comment>
<keyword evidence="4 5" id="KW-0269">Exonuclease</keyword>
<dbReference type="GO" id="GO:0009318">
    <property type="term" value="C:exodeoxyribonuclease VII complex"/>
    <property type="evidence" value="ECO:0007669"/>
    <property type="project" value="UniProtKB-UniRule"/>
</dbReference>
<dbReference type="InterPro" id="IPR025824">
    <property type="entry name" value="OB-fold_nuc-bd_dom"/>
</dbReference>
<feature type="domain" description="Exonuclease VII large subunit C-terminal" evidence="7">
    <location>
        <begin position="126"/>
        <end position="337"/>
    </location>
</feature>
<comment type="subcellular location">
    <subcellularLocation>
        <location evidence="5 6">Cytoplasm</location>
    </subcellularLocation>
</comment>
<evidence type="ECO:0000256" key="6">
    <source>
        <dbReference type="RuleBase" id="RU004355"/>
    </source>
</evidence>
<protein>
    <recommendedName>
        <fullName evidence="5">Exodeoxyribonuclease 7 large subunit</fullName>
        <ecNumber evidence="5">3.1.11.6</ecNumber>
    </recommendedName>
    <alternativeName>
        <fullName evidence="5">Exodeoxyribonuclease VII large subunit</fullName>
        <shortName evidence="5">Exonuclease VII large subunit</shortName>
    </alternativeName>
</protein>
<keyword evidence="3 5" id="KW-0378">Hydrolase</keyword>
<dbReference type="NCBIfam" id="TIGR00237">
    <property type="entry name" value="xseA"/>
    <property type="match status" value="1"/>
</dbReference>
<evidence type="ECO:0000313" key="10">
    <source>
        <dbReference type="Proteomes" id="UP000198822"/>
    </source>
</evidence>
<evidence type="ECO:0000256" key="4">
    <source>
        <dbReference type="ARBA" id="ARBA00022839"/>
    </source>
</evidence>
<dbReference type="Pfam" id="PF13742">
    <property type="entry name" value="tRNA_anti_2"/>
    <property type="match status" value="1"/>
</dbReference>
<dbReference type="Proteomes" id="UP000198822">
    <property type="component" value="Chromosome I"/>
</dbReference>
<feature type="domain" description="OB-fold nucleic acid binding" evidence="8">
    <location>
        <begin position="13"/>
        <end position="103"/>
    </location>
</feature>
<evidence type="ECO:0000256" key="1">
    <source>
        <dbReference type="ARBA" id="ARBA00022490"/>
    </source>
</evidence>
<dbReference type="OrthoDB" id="9802795at2"/>
<dbReference type="STRING" id="399736.SAMN04489720_0660"/>
<evidence type="ECO:0000259" key="7">
    <source>
        <dbReference type="Pfam" id="PF02601"/>
    </source>
</evidence>
<dbReference type="PANTHER" id="PTHR30008">
    <property type="entry name" value="EXODEOXYRIBONUCLEASE 7 LARGE SUBUNIT"/>
    <property type="match status" value="1"/>
</dbReference>
<dbReference type="InterPro" id="IPR003753">
    <property type="entry name" value="Exonuc_VII_L"/>
</dbReference>
<reference evidence="10" key="1">
    <citation type="submission" date="2016-10" db="EMBL/GenBank/DDBJ databases">
        <authorList>
            <person name="Varghese N."/>
            <person name="Submissions S."/>
        </authorList>
    </citation>
    <scope>NUCLEOTIDE SEQUENCE [LARGE SCALE GENOMIC DNA]</scope>
    <source>
        <strain evidence="10">DSM 22002</strain>
    </source>
</reference>
<dbReference type="EMBL" id="LT629695">
    <property type="protein sequence ID" value="SDH28145.1"/>
    <property type="molecule type" value="Genomic_DNA"/>
</dbReference>
<name>A0A1G8B4S1_9MICO</name>
<dbReference type="HAMAP" id="MF_00378">
    <property type="entry name" value="Exonuc_7_L"/>
    <property type="match status" value="1"/>
</dbReference>
<evidence type="ECO:0000256" key="2">
    <source>
        <dbReference type="ARBA" id="ARBA00022722"/>
    </source>
</evidence>